<dbReference type="EMBL" id="NOXU01000030">
    <property type="protein sequence ID" value="OYQ33755.1"/>
    <property type="molecule type" value="Genomic_DNA"/>
</dbReference>
<sequence length="294" mass="31898">MGRPDREAAPKMEWCDILHEMGNIPGLSEGDYAALYDRIAQAPQGLAFLREHARRAGDAGQTRVEAALGDLRSLFESQSTLLQTSGRAEVLRSELMEMAASIEQARREIAALRPKDQSNNRLDIATNELDAIVSTTERASIEILQSAERLMEVAGRLKRAGADGDLVSDIENEVTNIFTACSFQDLTGQRTSKVVNALRYVEQRINAMISIWSIESVKTAMPSGPVDNRPDAHLLGGPRDDGVNQNEVDALLSGAAPAPRPAAPPPPPRPSTPMAADVEPANSFDQSEIDNLFD</sequence>
<dbReference type="Proteomes" id="UP000216998">
    <property type="component" value="Unassembled WGS sequence"/>
</dbReference>
<evidence type="ECO:0000256" key="1">
    <source>
        <dbReference type="SAM" id="MobiDB-lite"/>
    </source>
</evidence>
<evidence type="ECO:0000313" key="3">
    <source>
        <dbReference type="Proteomes" id="UP000216998"/>
    </source>
</evidence>
<feature type="region of interest" description="Disordered" evidence="1">
    <location>
        <begin position="221"/>
        <end position="294"/>
    </location>
</feature>
<feature type="compositionally biased region" description="Pro residues" evidence="1">
    <location>
        <begin position="258"/>
        <end position="271"/>
    </location>
</feature>
<gene>
    <name evidence="2" type="ORF">CHU95_15555</name>
</gene>
<organism evidence="2 3">
    <name type="scientific">Niveispirillum lacus</name>
    <dbReference type="NCBI Taxonomy" id="1981099"/>
    <lineage>
        <taxon>Bacteria</taxon>
        <taxon>Pseudomonadati</taxon>
        <taxon>Pseudomonadota</taxon>
        <taxon>Alphaproteobacteria</taxon>
        <taxon>Rhodospirillales</taxon>
        <taxon>Azospirillaceae</taxon>
        <taxon>Niveispirillum</taxon>
    </lineage>
</organism>
<feature type="compositionally biased region" description="Basic and acidic residues" evidence="1">
    <location>
        <begin position="228"/>
        <end position="242"/>
    </location>
</feature>
<name>A0A255YYL3_9PROT</name>
<keyword evidence="3" id="KW-1185">Reference proteome</keyword>
<accession>A0A255YYL3</accession>
<dbReference type="SUPFAM" id="SSF75708">
    <property type="entry name" value="Chemotaxis phosphatase CheZ"/>
    <property type="match status" value="1"/>
</dbReference>
<reference evidence="2 3" key="1">
    <citation type="submission" date="2017-07" db="EMBL/GenBank/DDBJ databases">
        <title>Niveispirillum cyanobacteriorum sp. nov., isolated from cyanobacterial aggregates in a eutrophic lake.</title>
        <authorList>
            <person name="Cai H."/>
        </authorList>
    </citation>
    <scope>NUCLEOTIDE SEQUENCE [LARGE SCALE GENOMIC DNA]</scope>
    <source>
        <strain evidence="3">TH1-14</strain>
    </source>
</reference>
<dbReference type="AlphaFoldDB" id="A0A255YYL3"/>
<protein>
    <submittedName>
        <fullName evidence="2">Uncharacterized protein</fullName>
    </submittedName>
</protein>
<comment type="caution">
    <text evidence="2">The sequence shown here is derived from an EMBL/GenBank/DDBJ whole genome shotgun (WGS) entry which is preliminary data.</text>
</comment>
<proteinExistence type="predicted"/>
<evidence type="ECO:0000313" key="2">
    <source>
        <dbReference type="EMBL" id="OYQ33755.1"/>
    </source>
</evidence>
<dbReference type="Gene3D" id="1.10.287.500">
    <property type="entry name" value="Helix hairpin bin"/>
    <property type="match status" value="1"/>
</dbReference>